<dbReference type="GO" id="GO:0045732">
    <property type="term" value="P:positive regulation of protein catabolic process"/>
    <property type="evidence" value="ECO:0007669"/>
    <property type="project" value="TreeGrafter"/>
</dbReference>
<gene>
    <name evidence="5" type="ORF">B7P43_G09700</name>
</gene>
<proteinExistence type="inferred from homology"/>
<evidence type="ECO:0000256" key="3">
    <source>
        <dbReference type="ARBA" id="ARBA00017712"/>
    </source>
</evidence>
<dbReference type="SUPFAM" id="SSF55729">
    <property type="entry name" value="Acyl-CoA N-acyltransferases (Nat)"/>
    <property type="match status" value="1"/>
</dbReference>
<dbReference type="EMBL" id="NEVH01020945">
    <property type="protein sequence ID" value="PNF20386.1"/>
    <property type="molecule type" value="Genomic_DNA"/>
</dbReference>
<keyword evidence="6" id="KW-1185">Reference proteome</keyword>
<dbReference type="InterPro" id="IPR002993">
    <property type="entry name" value="ODC_AZ"/>
</dbReference>
<evidence type="ECO:0000313" key="5">
    <source>
        <dbReference type="EMBL" id="PNF20386.1"/>
    </source>
</evidence>
<dbReference type="GO" id="GO:0003676">
    <property type="term" value="F:nucleic acid binding"/>
    <property type="evidence" value="ECO:0007669"/>
    <property type="project" value="InterPro"/>
</dbReference>
<dbReference type="AlphaFoldDB" id="A0A2J7PVM4"/>
<sequence>MTSPSSLITPLTVKVKVTLRLTEKELLEAAGQQPSLRLTFLLRLTENTEVSWETVLWQHRLYIQVPSCLLPEGSKEGFLSLLEYAEEVLRCTHIIVCFKKDRNDREELNMRRTAAKFVPRLLQNEQKQHHQEACRELQQQLQEDPNFLSKVVTVVPNPPYSPALAPCDFFLFPKMKIKLKGRRFYTVEEILAETQTVLNTLTKKDFQDAFGKWERRWDRCMRSQGDYFEGDGAD</sequence>
<dbReference type="GO" id="GO:0008073">
    <property type="term" value="F:ornithine decarboxylase inhibitor activity"/>
    <property type="evidence" value="ECO:0007669"/>
    <property type="project" value="InterPro"/>
</dbReference>
<comment type="caution">
    <text evidence="5">The sequence shown here is derived from an EMBL/GenBank/DDBJ whole genome shotgun (WGS) entry which is preliminary data.</text>
</comment>
<comment type="similarity">
    <text evidence="1">Belongs to the ODC antizyme family.</text>
</comment>
<protein>
    <recommendedName>
        <fullName evidence="3">Ornithine decarboxylase antizyme</fullName>
    </recommendedName>
</protein>
<dbReference type="PANTHER" id="PTHR10279">
    <property type="entry name" value="ORNITHINE DECARBOXYLASE ANTIZYME"/>
    <property type="match status" value="1"/>
</dbReference>
<name>A0A2J7PVM4_9NEOP</name>
<dbReference type="Proteomes" id="UP000235965">
    <property type="component" value="Unassembled WGS sequence"/>
</dbReference>
<reference evidence="5 6" key="1">
    <citation type="submission" date="2017-12" db="EMBL/GenBank/DDBJ databases">
        <title>Hemimetabolous genomes reveal molecular basis of termite eusociality.</title>
        <authorList>
            <person name="Harrison M.C."/>
            <person name="Jongepier E."/>
            <person name="Robertson H.M."/>
            <person name="Arning N."/>
            <person name="Bitard-Feildel T."/>
            <person name="Chao H."/>
            <person name="Childers C.P."/>
            <person name="Dinh H."/>
            <person name="Doddapaneni H."/>
            <person name="Dugan S."/>
            <person name="Gowin J."/>
            <person name="Greiner C."/>
            <person name="Han Y."/>
            <person name="Hu H."/>
            <person name="Hughes D.S.T."/>
            <person name="Huylmans A.-K."/>
            <person name="Kemena C."/>
            <person name="Kremer L.P.M."/>
            <person name="Lee S.L."/>
            <person name="Lopez-Ezquerra A."/>
            <person name="Mallet L."/>
            <person name="Monroy-Kuhn J.M."/>
            <person name="Moser A."/>
            <person name="Murali S.C."/>
            <person name="Muzny D.M."/>
            <person name="Otani S."/>
            <person name="Piulachs M.-D."/>
            <person name="Poelchau M."/>
            <person name="Qu J."/>
            <person name="Schaub F."/>
            <person name="Wada-Katsumata A."/>
            <person name="Worley K.C."/>
            <person name="Xie Q."/>
            <person name="Ylla G."/>
            <person name="Poulsen M."/>
            <person name="Gibbs R.A."/>
            <person name="Schal C."/>
            <person name="Richards S."/>
            <person name="Belles X."/>
            <person name="Korb J."/>
            <person name="Bornberg-Bauer E."/>
        </authorList>
    </citation>
    <scope>NUCLEOTIDE SEQUENCE [LARGE SCALE GENOMIC DNA]</scope>
    <source>
        <tissue evidence="5">Whole body</tissue>
    </source>
</reference>
<dbReference type="PANTHER" id="PTHR10279:SF10">
    <property type="entry name" value="ORNITHINE DECARBOXYLASE ANTIZYME"/>
    <property type="match status" value="1"/>
</dbReference>
<dbReference type="OrthoDB" id="5959761at2759"/>
<dbReference type="GO" id="GO:0005634">
    <property type="term" value="C:nucleus"/>
    <property type="evidence" value="ECO:0007669"/>
    <property type="project" value="TreeGrafter"/>
</dbReference>
<dbReference type="InterPro" id="IPR036397">
    <property type="entry name" value="RNaseH_sf"/>
</dbReference>
<dbReference type="InParanoid" id="A0A2J7PVM4"/>
<dbReference type="Gene3D" id="3.40.630.60">
    <property type="match status" value="1"/>
</dbReference>
<dbReference type="GO" id="GO:0075523">
    <property type="term" value="P:viral translational frameshifting"/>
    <property type="evidence" value="ECO:0007669"/>
    <property type="project" value="UniProtKB-KW"/>
</dbReference>
<evidence type="ECO:0000256" key="1">
    <source>
        <dbReference type="ARBA" id="ARBA00008796"/>
    </source>
</evidence>
<dbReference type="GO" id="GO:0005737">
    <property type="term" value="C:cytoplasm"/>
    <property type="evidence" value="ECO:0007669"/>
    <property type="project" value="TreeGrafter"/>
</dbReference>
<evidence type="ECO:0000256" key="2">
    <source>
        <dbReference type="ARBA" id="ARBA00011836"/>
    </source>
</evidence>
<organism evidence="5 6">
    <name type="scientific">Cryptotermes secundus</name>
    <dbReference type="NCBI Taxonomy" id="105785"/>
    <lineage>
        <taxon>Eukaryota</taxon>
        <taxon>Metazoa</taxon>
        <taxon>Ecdysozoa</taxon>
        <taxon>Arthropoda</taxon>
        <taxon>Hexapoda</taxon>
        <taxon>Insecta</taxon>
        <taxon>Pterygota</taxon>
        <taxon>Neoptera</taxon>
        <taxon>Polyneoptera</taxon>
        <taxon>Dictyoptera</taxon>
        <taxon>Blattodea</taxon>
        <taxon>Blattoidea</taxon>
        <taxon>Termitoidae</taxon>
        <taxon>Kalotermitidae</taxon>
        <taxon>Cryptotermitinae</taxon>
        <taxon>Cryptotermes</taxon>
    </lineage>
</organism>
<dbReference type="Pfam" id="PF02100">
    <property type="entry name" value="ODC_AZ"/>
    <property type="match status" value="1"/>
</dbReference>
<dbReference type="STRING" id="105785.A0A2J7PVM4"/>
<dbReference type="Gene3D" id="3.30.420.10">
    <property type="entry name" value="Ribonuclease H-like superfamily/Ribonuclease H"/>
    <property type="match status" value="1"/>
</dbReference>
<evidence type="ECO:0000313" key="6">
    <source>
        <dbReference type="Proteomes" id="UP000235965"/>
    </source>
</evidence>
<comment type="subunit">
    <text evidence="2">Interacts with ODC1 and thereby sterically blocks ODC homodimerization.</text>
</comment>
<dbReference type="InterPro" id="IPR038581">
    <property type="entry name" value="ODC_AZ_sf"/>
</dbReference>
<dbReference type="InterPro" id="IPR016181">
    <property type="entry name" value="Acyl_CoA_acyltransferase"/>
</dbReference>
<accession>A0A2J7PVM4</accession>
<keyword evidence="4" id="KW-0688">Ribosomal frameshifting</keyword>
<evidence type="ECO:0000256" key="4">
    <source>
        <dbReference type="ARBA" id="ARBA00022758"/>
    </source>
</evidence>